<dbReference type="EMBL" id="LT669839">
    <property type="protein sequence ID" value="SHD77338.1"/>
    <property type="molecule type" value="Genomic_DNA"/>
</dbReference>
<evidence type="ECO:0000256" key="8">
    <source>
        <dbReference type="ARBA" id="ARBA00022984"/>
    </source>
</evidence>
<evidence type="ECO:0000256" key="7">
    <source>
        <dbReference type="ARBA" id="ARBA00022960"/>
    </source>
</evidence>
<dbReference type="GO" id="GO:0008360">
    <property type="term" value="P:regulation of cell shape"/>
    <property type="evidence" value="ECO:0007669"/>
    <property type="project" value="UniProtKB-KW"/>
</dbReference>
<dbReference type="AlphaFoldDB" id="A0A1M4PPD6"/>
<evidence type="ECO:0000256" key="2">
    <source>
        <dbReference type="ARBA" id="ARBA00010871"/>
    </source>
</evidence>
<dbReference type="InterPro" id="IPR000291">
    <property type="entry name" value="D-Ala_lig_Van_CS"/>
</dbReference>
<evidence type="ECO:0000313" key="12">
    <source>
        <dbReference type="Proteomes" id="UP000245423"/>
    </source>
</evidence>
<reference evidence="11 12" key="1">
    <citation type="submission" date="2016-11" db="EMBL/GenBank/DDBJ databases">
        <authorList>
            <person name="Manzoor S."/>
        </authorList>
    </citation>
    <scope>NUCLEOTIDE SEQUENCE [LARGE SCALE GENOMIC DNA]</scope>
    <source>
        <strain evidence="11">Clostridium ultunense strain Esp</strain>
    </source>
</reference>
<dbReference type="GO" id="GO:0005524">
    <property type="term" value="F:ATP binding"/>
    <property type="evidence" value="ECO:0007669"/>
    <property type="project" value="UniProtKB-UniRule"/>
</dbReference>
<dbReference type="InterPro" id="IPR011095">
    <property type="entry name" value="Dala_Dala_lig_C"/>
</dbReference>
<keyword evidence="3" id="KW-0963">Cytoplasm</keyword>
<keyword evidence="8" id="KW-0573">Peptidoglycan synthesis</keyword>
<evidence type="ECO:0000256" key="6">
    <source>
        <dbReference type="ARBA" id="ARBA00022840"/>
    </source>
</evidence>
<evidence type="ECO:0000256" key="3">
    <source>
        <dbReference type="ARBA" id="ARBA00022490"/>
    </source>
</evidence>
<keyword evidence="7" id="KW-0133">Cell shape</keyword>
<dbReference type="GO" id="GO:0046872">
    <property type="term" value="F:metal ion binding"/>
    <property type="evidence" value="ECO:0007669"/>
    <property type="project" value="InterPro"/>
</dbReference>
<evidence type="ECO:0000313" key="11">
    <source>
        <dbReference type="EMBL" id="SHD77338.1"/>
    </source>
</evidence>
<organism evidence="11 12">
    <name type="scientific">[Clostridium] ultunense Esp</name>
    <dbReference type="NCBI Taxonomy" id="1288971"/>
    <lineage>
        <taxon>Bacteria</taxon>
        <taxon>Bacillati</taxon>
        <taxon>Bacillota</taxon>
        <taxon>Tissierellia</taxon>
        <taxon>Tissierellales</taxon>
        <taxon>Tepidimicrobiaceae</taxon>
        <taxon>Schnuerera</taxon>
    </lineage>
</organism>
<dbReference type="PANTHER" id="PTHR23132">
    <property type="entry name" value="D-ALANINE--D-ALANINE LIGASE"/>
    <property type="match status" value="1"/>
</dbReference>
<evidence type="ECO:0000256" key="1">
    <source>
        <dbReference type="ARBA" id="ARBA00004496"/>
    </source>
</evidence>
<evidence type="ECO:0000256" key="9">
    <source>
        <dbReference type="PROSITE-ProRule" id="PRU00409"/>
    </source>
</evidence>
<dbReference type="GO" id="GO:0008716">
    <property type="term" value="F:D-alanine-D-alanine ligase activity"/>
    <property type="evidence" value="ECO:0007669"/>
    <property type="project" value="UniProtKB-EC"/>
</dbReference>
<proteinExistence type="inferred from homology"/>
<feature type="domain" description="ATP-grasp" evidence="10">
    <location>
        <begin position="4"/>
        <end position="75"/>
    </location>
</feature>
<keyword evidence="5 9" id="KW-0547">Nucleotide-binding</keyword>
<comment type="subcellular location">
    <subcellularLocation>
        <location evidence="1">Cytoplasm</location>
    </subcellularLocation>
</comment>
<dbReference type="Pfam" id="PF07478">
    <property type="entry name" value="Dala_Dala_lig_C"/>
    <property type="match status" value="1"/>
</dbReference>
<name>A0A1M4PPD6_9FIRM</name>
<dbReference type="GO" id="GO:0005737">
    <property type="term" value="C:cytoplasm"/>
    <property type="evidence" value="ECO:0007669"/>
    <property type="project" value="UniProtKB-SubCell"/>
</dbReference>
<dbReference type="PANTHER" id="PTHR23132:SF23">
    <property type="entry name" value="D-ALANINE--D-ALANINE LIGASE B"/>
    <property type="match status" value="1"/>
</dbReference>
<dbReference type="InterPro" id="IPR011761">
    <property type="entry name" value="ATP-grasp"/>
</dbReference>
<keyword evidence="12" id="KW-1185">Reference proteome</keyword>
<dbReference type="Gene3D" id="3.30.470.20">
    <property type="entry name" value="ATP-grasp fold, B domain"/>
    <property type="match status" value="1"/>
</dbReference>
<dbReference type="Proteomes" id="UP000245423">
    <property type="component" value="Chromosome 1"/>
</dbReference>
<dbReference type="GO" id="GO:0009252">
    <property type="term" value="P:peptidoglycan biosynthetic process"/>
    <property type="evidence" value="ECO:0007669"/>
    <property type="project" value="UniProtKB-KW"/>
</dbReference>
<dbReference type="PROSITE" id="PS50975">
    <property type="entry name" value="ATP_GRASP"/>
    <property type="match status" value="1"/>
</dbReference>
<evidence type="ECO:0000256" key="5">
    <source>
        <dbReference type="ARBA" id="ARBA00022741"/>
    </source>
</evidence>
<keyword evidence="4 11" id="KW-0436">Ligase</keyword>
<comment type="similarity">
    <text evidence="2">Belongs to the D-alanine--D-alanine ligase family.</text>
</comment>
<evidence type="ECO:0000256" key="4">
    <source>
        <dbReference type="ARBA" id="ARBA00022598"/>
    </source>
</evidence>
<dbReference type="EC" id="6.3.2.4" evidence="11"/>
<keyword evidence="6 9" id="KW-0067">ATP-binding</keyword>
<protein>
    <submittedName>
        <fullName evidence="11">D-alanine--D-alanine ligase</fullName>
        <ecNumber evidence="11">6.3.2.4</ecNumber>
    </submittedName>
</protein>
<dbReference type="SUPFAM" id="SSF56059">
    <property type="entry name" value="Glutathione synthetase ATP-binding domain-like"/>
    <property type="match status" value="1"/>
</dbReference>
<accession>A0A1M4PPD6</accession>
<evidence type="ECO:0000259" key="10">
    <source>
        <dbReference type="PROSITE" id="PS50975"/>
    </source>
</evidence>
<gene>
    <name evidence="11" type="ORF">CUESP1_1981</name>
</gene>
<sequence>MKRETKKRIERIAIKAYSTLGMRDYARIDIRLRDRIPYVLEVNSLPGLMKGHSDLTKMAEACKLGYSGLIMKIVKNAINRYYLNDKLNYKTV</sequence>
<dbReference type="PROSITE" id="PS00844">
    <property type="entry name" value="DALA_DALA_LIGASE_2"/>
    <property type="match status" value="1"/>
</dbReference>